<dbReference type="Gene3D" id="3.30.70.20">
    <property type="match status" value="1"/>
</dbReference>
<dbReference type="PROSITE" id="PS51379">
    <property type="entry name" value="4FE4S_FER_2"/>
    <property type="match status" value="1"/>
</dbReference>
<dbReference type="InterPro" id="IPR017896">
    <property type="entry name" value="4Fe4S_Fe-S-bd"/>
</dbReference>
<gene>
    <name evidence="2" type="ORF">AKJ51_00920</name>
</gene>
<dbReference type="AlphaFoldDB" id="A0A133VMG3"/>
<evidence type="ECO:0000313" key="2">
    <source>
        <dbReference type="EMBL" id="KXB07601.1"/>
    </source>
</evidence>
<accession>A0A133VMG3</accession>
<proteinExistence type="predicted"/>
<dbReference type="Pfam" id="PF13370">
    <property type="entry name" value="Fer4_13"/>
    <property type="match status" value="1"/>
</dbReference>
<name>A0A133VMG3_9EURY</name>
<dbReference type="SUPFAM" id="SSF54862">
    <property type="entry name" value="4Fe-4S ferredoxins"/>
    <property type="match status" value="1"/>
</dbReference>
<dbReference type="Proteomes" id="UP000070263">
    <property type="component" value="Unassembled WGS sequence"/>
</dbReference>
<evidence type="ECO:0000259" key="1">
    <source>
        <dbReference type="PROSITE" id="PS51379"/>
    </source>
</evidence>
<keyword evidence="3" id="KW-1185">Reference proteome</keyword>
<dbReference type="EMBL" id="LHYE01000005">
    <property type="protein sequence ID" value="KXB07601.1"/>
    <property type="molecule type" value="Genomic_DNA"/>
</dbReference>
<feature type="domain" description="4Fe-4S ferredoxin-type" evidence="1">
    <location>
        <begin position="2"/>
        <end position="30"/>
    </location>
</feature>
<organism evidence="2 3">
    <name type="scientific">candidate division MSBL1 archaeon SCGC-AAA382A20</name>
    <dbReference type="NCBI Taxonomy" id="1698280"/>
    <lineage>
        <taxon>Archaea</taxon>
        <taxon>Methanobacteriati</taxon>
        <taxon>Methanobacteriota</taxon>
        <taxon>candidate division MSBL1</taxon>
    </lineage>
</organism>
<sequence>MVKVIIDQDECMRCGFCTSICTKVFELDEKGETAQITPNYQHKNSSTGEIPKKFDCVEIVERKCPRDAVKIKD</sequence>
<comment type="caution">
    <text evidence="2">The sequence shown here is derived from an EMBL/GenBank/DDBJ whole genome shotgun (WGS) entry which is preliminary data.</text>
</comment>
<reference evidence="2 3" key="1">
    <citation type="journal article" date="2016" name="Sci. Rep.">
        <title>Metabolic traits of an uncultured archaeal lineage -MSBL1- from brine pools of the Red Sea.</title>
        <authorList>
            <person name="Mwirichia R."/>
            <person name="Alam I."/>
            <person name="Rashid M."/>
            <person name="Vinu M."/>
            <person name="Ba-Alawi W."/>
            <person name="Anthony Kamau A."/>
            <person name="Kamanda Ngugi D."/>
            <person name="Goker M."/>
            <person name="Klenk H.P."/>
            <person name="Bajic V."/>
            <person name="Stingl U."/>
        </authorList>
    </citation>
    <scope>NUCLEOTIDE SEQUENCE [LARGE SCALE GENOMIC DNA]</scope>
    <source>
        <strain evidence="2">SCGC-AAA382A20</strain>
    </source>
</reference>
<evidence type="ECO:0000313" key="3">
    <source>
        <dbReference type="Proteomes" id="UP000070263"/>
    </source>
</evidence>
<protein>
    <recommendedName>
        <fullName evidence="1">4Fe-4S ferredoxin-type domain-containing protein</fullName>
    </recommendedName>
</protein>